<dbReference type="PANTHER" id="PTHR31375">
    <property type="match status" value="1"/>
</dbReference>
<dbReference type="InterPro" id="IPR006626">
    <property type="entry name" value="PbH1"/>
</dbReference>
<dbReference type="PROSITE" id="PS00502">
    <property type="entry name" value="POLYGALACTURONASE"/>
    <property type="match status" value="1"/>
</dbReference>
<dbReference type="GO" id="GO:0071555">
    <property type="term" value="P:cell wall organization"/>
    <property type="evidence" value="ECO:0007669"/>
    <property type="project" value="UniProtKB-KW"/>
</dbReference>
<dbReference type="Pfam" id="PF00295">
    <property type="entry name" value="Glyco_hydro_28"/>
    <property type="match status" value="1"/>
</dbReference>
<evidence type="ECO:0000256" key="5">
    <source>
        <dbReference type="ARBA" id="ARBA00022801"/>
    </source>
</evidence>
<protein>
    <recommendedName>
        <fullName evidence="13">Exopolygalacturonase</fullName>
    </recommendedName>
</protein>
<dbReference type="Gene3D" id="2.160.20.10">
    <property type="entry name" value="Single-stranded right-handed beta-helix, Pectin lyase-like"/>
    <property type="match status" value="1"/>
</dbReference>
<keyword evidence="6 9" id="KW-0326">Glycosidase</keyword>
<keyword evidence="5 9" id="KW-0378">Hydrolase</keyword>
<evidence type="ECO:0000313" key="11">
    <source>
        <dbReference type="EMBL" id="KAG8387221.1"/>
    </source>
</evidence>
<keyword evidence="7" id="KW-0961">Cell wall biogenesis/degradation</keyword>
<dbReference type="InterPro" id="IPR011050">
    <property type="entry name" value="Pectin_lyase_fold/virulence"/>
</dbReference>
<evidence type="ECO:0000256" key="3">
    <source>
        <dbReference type="ARBA" id="ARBA00022512"/>
    </source>
</evidence>
<evidence type="ECO:0000256" key="9">
    <source>
        <dbReference type="RuleBase" id="RU361169"/>
    </source>
</evidence>
<dbReference type="SMART" id="SM00710">
    <property type="entry name" value="PbH1"/>
    <property type="match status" value="4"/>
</dbReference>
<comment type="subcellular location">
    <subcellularLocation>
        <location evidence="1">Secreted</location>
        <location evidence="1">Cell wall</location>
    </subcellularLocation>
</comment>
<evidence type="ECO:0000256" key="4">
    <source>
        <dbReference type="ARBA" id="ARBA00022525"/>
    </source>
</evidence>
<organism evidence="11 12">
    <name type="scientific">Buddleja alternifolia</name>
    <dbReference type="NCBI Taxonomy" id="168488"/>
    <lineage>
        <taxon>Eukaryota</taxon>
        <taxon>Viridiplantae</taxon>
        <taxon>Streptophyta</taxon>
        <taxon>Embryophyta</taxon>
        <taxon>Tracheophyta</taxon>
        <taxon>Spermatophyta</taxon>
        <taxon>Magnoliopsida</taxon>
        <taxon>eudicotyledons</taxon>
        <taxon>Gunneridae</taxon>
        <taxon>Pentapetalae</taxon>
        <taxon>asterids</taxon>
        <taxon>lamiids</taxon>
        <taxon>Lamiales</taxon>
        <taxon>Scrophulariaceae</taxon>
        <taxon>Buddlejeae</taxon>
        <taxon>Buddleja</taxon>
    </lineage>
</organism>
<dbReference type="Proteomes" id="UP000826271">
    <property type="component" value="Unassembled WGS sequence"/>
</dbReference>
<evidence type="ECO:0000313" key="12">
    <source>
        <dbReference type="Proteomes" id="UP000826271"/>
    </source>
</evidence>
<feature type="signal peptide" evidence="10">
    <location>
        <begin position="1"/>
        <end position="19"/>
    </location>
</feature>
<evidence type="ECO:0000256" key="1">
    <source>
        <dbReference type="ARBA" id="ARBA00004191"/>
    </source>
</evidence>
<evidence type="ECO:0000256" key="2">
    <source>
        <dbReference type="ARBA" id="ARBA00008834"/>
    </source>
</evidence>
<dbReference type="InterPro" id="IPR000743">
    <property type="entry name" value="Glyco_hydro_28"/>
</dbReference>
<evidence type="ECO:0008006" key="13">
    <source>
        <dbReference type="Google" id="ProtNLM"/>
    </source>
</evidence>
<dbReference type="InterPro" id="IPR012334">
    <property type="entry name" value="Pectin_lyas_fold"/>
</dbReference>
<evidence type="ECO:0000256" key="7">
    <source>
        <dbReference type="ARBA" id="ARBA00023316"/>
    </source>
</evidence>
<reference evidence="11" key="1">
    <citation type="submission" date="2019-10" db="EMBL/GenBank/DDBJ databases">
        <authorList>
            <person name="Zhang R."/>
            <person name="Pan Y."/>
            <person name="Wang J."/>
            <person name="Ma R."/>
            <person name="Yu S."/>
        </authorList>
    </citation>
    <scope>NUCLEOTIDE SEQUENCE</scope>
    <source>
        <strain evidence="11">LA-IB0</strain>
        <tissue evidence="11">Leaf</tissue>
    </source>
</reference>
<accession>A0AAV6XW42</accession>
<gene>
    <name evidence="11" type="ORF">BUALT_Bualt03G0230700</name>
</gene>
<evidence type="ECO:0000256" key="10">
    <source>
        <dbReference type="SAM" id="SignalP"/>
    </source>
</evidence>
<comment type="similarity">
    <text evidence="2 9">Belongs to the glycosyl hydrolase 28 family.</text>
</comment>
<feature type="active site" evidence="8">
    <location>
        <position position="237"/>
    </location>
</feature>
<evidence type="ECO:0000256" key="6">
    <source>
        <dbReference type="ARBA" id="ARBA00023295"/>
    </source>
</evidence>
<keyword evidence="3" id="KW-0134">Cell wall</keyword>
<dbReference type="AlphaFoldDB" id="A0AAV6XW42"/>
<comment type="caution">
    <text evidence="11">The sequence shown here is derived from an EMBL/GenBank/DDBJ whole genome shotgun (WGS) entry which is preliminary data.</text>
</comment>
<dbReference type="GO" id="GO:0004650">
    <property type="term" value="F:polygalacturonase activity"/>
    <property type="evidence" value="ECO:0007669"/>
    <property type="project" value="InterPro"/>
</dbReference>
<name>A0AAV6XW42_9LAMI</name>
<evidence type="ECO:0000256" key="8">
    <source>
        <dbReference type="PROSITE-ProRule" id="PRU10052"/>
    </source>
</evidence>
<dbReference type="GO" id="GO:0005975">
    <property type="term" value="P:carbohydrate metabolic process"/>
    <property type="evidence" value="ECO:0007669"/>
    <property type="project" value="InterPro"/>
</dbReference>
<feature type="chain" id="PRO_5043518373" description="Exopolygalacturonase" evidence="10">
    <location>
        <begin position="20"/>
        <end position="390"/>
    </location>
</feature>
<dbReference type="FunFam" id="2.160.20.10:FF:000004">
    <property type="entry name" value="Pectin lyase-like superfamily protein"/>
    <property type="match status" value="1"/>
</dbReference>
<dbReference type="EMBL" id="WHWC01000003">
    <property type="protein sequence ID" value="KAG8387221.1"/>
    <property type="molecule type" value="Genomic_DNA"/>
</dbReference>
<keyword evidence="4" id="KW-0964">Secreted</keyword>
<dbReference type="SUPFAM" id="SSF51126">
    <property type="entry name" value="Pectin lyase-like"/>
    <property type="match status" value="1"/>
</dbReference>
<proteinExistence type="inferred from homology"/>
<sequence length="390" mass="42059">MKATWIIFILLAMVVGNQAADFNVLKYGAKANGKSDDSTAIANAWRDACKSIRASNVVIPKGTYIVGPIKLQGPCQAPVSIQAHQARFMAPSDPNKFKSQNGWFVFQGINGFTLSGGSFDGQGEVAWKQNDCAKAGKCSSMPINLVFNKLTNSLIRDVTSLDSKLFHMNVLNCRKMTFQHVTINAPEESLNTDGIHIGRSSGINITDADIKTGDDCVSLGDGSQQVNIEKVTCGPGHGIAIGSLGRYRNEEPVVGITVRNCTITNTMNGVRVKTWPASPSSGIARDLHFDNIVMNNVSTPILIDQEYCPYNQCTQEISDVSFRNIRGTTANQVAVQLKCSRGNPCRNVELSNINLAYHGSSNGTATSECANVKPTLKGHLFPPVCQLSST</sequence>
<keyword evidence="10" id="KW-0732">Signal</keyword>
<keyword evidence="12" id="KW-1185">Reference proteome</keyword>